<dbReference type="Gene3D" id="3.40.50.1580">
    <property type="entry name" value="Nucleoside phosphorylase domain"/>
    <property type="match status" value="1"/>
</dbReference>
<comment type="caution">
    <text evidence="1">The sequence shown here is derived from an EMBL/GenBank/DDBJ whole genome shotgun (WGS) entry which is preliminary data.</text>
</comment>
<accession>A0A8K0KV44</accession>
<dbReference type="SUPFAM" id="SSF53167">
    <property type="entry name" value="Purine and uridine phosphorylases"/>
    <property type="match status" value="1"/>
</dbReference>
<dbReference type="PANTHER" id="PTHR46082">
    <property type="entry name" value="ATP/GTP-BINDING PROTEIN-RELATED"/>
    <property type="match status" value="1"/>
</dbReference>
<dbReference type="GO" id="GO:0003824">
    <property type="term" value="F:catalytic activity"/>
    <property type="evidence" value="ECO:0007669"/>
    <property type="project" value="InterPro"/>
</dbReference>
<reference evidence="1" key="1">
    <citation type="submission" date="2021-07" db="EMBL/GenBank/DDBJ databases">
        <title>Elsinoe batatas strain:CRI-CJ2 Genome sequencing and assembly.</title>
        <authorList>
            <person name="Huang L."/>
        </authorList>
    </citation>
    <scope>NUCLEOTIDE SEQUENCE</scope>
    <source>
        <strain evidence="1">CRI-CJ2</strain>
    </source>
</reference>
<keyword evidence="2" id="KW-1185">Reference proteome</keyword>
<dbReference type="AlphaFoldDB" id="A0A8K0KV44"/>
<organism evidence="1 2">
    <name type="scientific">Elsinoe batatas</name>
    <dbReference type="NCBI Taxonomy" id="2601811"/>
    <lineage>
        <taxon>Eukaryota</taxon>
        <taxon>Fungi</taxon>
        <taxon>Dikarya</taxon>
        <taxon>Ascomycota</taxon>
        <taxon>Pezizomycotina</taxon>
        <taxon>Dothideomycetes</taxon>
        <taxon>Dothideomycetidae</taxon>
        <taxon>Myriangiales</taxon>
        <taxon>Elsinoaceae</taxon>
        <taxon>Elsinoe</taxon>
    </lineage>
</organism>
<gene>
    <name evidence="1" type="ORF">KVT40_008295</name>
</gene>
<sequence>MAPILRYEDYRIAWIAVLPIETEAAVRMFDRRHDGHFESLPGDSTSSLFIGGEICGHNVVIATWPIGQSYGIGSAAELATDVRRRFRNIWFALLVGVAAGIPNLSDDPLQRRDIRLGDVLVCVPDQLSPGIVQYDHGKYTSSDGGIKFTPTGRQAQTDAVIRRAFGYIKYTSEFPFEDGNECAQYLKAVQPPDRPSKFDCPPQEHDILLATRSADTSEAMVVPRPKRPDSCRTYVWYGRIGSGNALVKSARKRDQLRDDYGIIGLEMEAAGTMNILPAGVIRGVCDYADGQKDKRWQPYAAAAAAAYAKCILHHTTPHKRQASDRPLKPLKPVRRNIIDLRFSAFQNRFRWGLYGR</sequence>
<dbReference type="PANTHER" id="PTHR46082:SF11">
    <property type="entry name" value="AAA+ ATPASE DOMAIN-CONTAINING PROTEIN-RELATED"/>
    <property type="match status" value="1"/>
</dbReference>
<dbReference type="OrthoDB" id="1658288at2759"/>
<name>A0A8K0KV44_9PEZI</name>
<protein>
    <recommendedName>
        <fullName evidence="3">Nucleoside phosphorylase domain-containing protein</fullName>
    </recommendedName>
</protein>
<dbReference type="Proteomes" id="UP000809789">
    <property type="component" value="Unassembled WGS sequence"/>
</dbReference>
<evidence type="ECO:0008006" key="3">
    <source>
        <dbReference type="Google" id="ProtNLM"/>
    </source>
</evidence>
<proteinExistence type="predicted"/>
<evidence type="ECO:0000313" key="1">
    <source>
        <dbReference type="EMBL" id="KAG8623319.1"/>
    </source>
</evidence>
<dbReference type="GO" id="GO:0009116">
    <property type="term" value="P:nucleoside metabolic process"/>
    <property type="evidence" value="ECO:0007669"/>
    <property type="project" value="InterPro"/>
</dbReference>
<evidence type="ECO:0000313" key="2">
    <source>
        <dbReference type="Proteomes" id="UP000809789"/>
    </source>
</evidence>
<dbReference type="InterPro" id="IPR035994">
    <property type="entry name" value="Nucleoside_phosphorylase_sf"/>
</dbReference>
<dbReference type="EMBL" id="JAESVG020000010">
    <property type="protein sequence ID" value="KAG8623319.1"/>
    <property type="molecule type" value="Genomic_DNA"/>
</dbReference>
<dbReference type="InterPro" id="IPR053137">
    <property type="entry name" value="NLR-like"/>
</dbReference>